<name>A0A8T4C6H8_9ARCH</name>
<reference evidence="1" key="1">
    <citation type="submission" date="2019-03" db="EMBL/GenBank/DDBJ databases">
        <title>Lake Tanganyika Metagenome-Assembled Genomes (MAGs).</title>
        <authorList>
            <person name="Tran P."/>
        </authorList>
    </citation>
    <scope>NUCLEOTIDE SEQUENCE</scope>
    <source>
        <strain evidence="1">M_DeepCast_50m_m2_156</strain>
    </source>
</reference>
<accession>A0A8T4C6H8</accession>
<evidence type="ECO:0000313" key="1">
    <source>
        <dbReference type="EMBL" id="MBM3282126.1"/>
    </source>
</evidence>
<protein>
    <submittedName>
        <fullName evidence="1">Uncharacterized protein</fullName>
    </submittedName>
</protein>
<proteinExistence type="predicted"/>
<dbReference type="AlphaFoldDB" id="A0A8T4C6H8"/>
<comment type="caution">
    <text evidence="1">The sequence shown here is derived from an EMBL/GenBank/DDBJ whole genome shotgun (WGS) entry which is preliminary data.</text>
</comment>
<dbReference type="Proteomes" id="UP000774699">
    <property type="component" value="Unassembled WGS sequence"/>
</dbReference>
<organism evidence="1 2">
    <name type="scientific">Candidatus Iainarchaeum sp</name>
    <dbReference type="NCBI Taxonomy" id="3101447"/>
    <lineage>
        <taxon>Archaea</taxon>
        <taxon>Candidatus Iainarchaeota</taxon>
        <taxon>Candidatus Iainarchaeia</taxon>
        <taxon>Candidatus Iainarchaeales</taxon>
        <taxon>Candidatus Iainarchaeaceae</taxon>
        <taxon>Candidatus Iainarchaeum</taxon>
    </lineage>
</organism>
<dbReference type="EMBL" id="VGJJ01000011">
    <property type="protein sequence ID" value="MBM3282126.1"/>
    <property type="molecule type" value="Genomic_DNA"/>
</dbReference>
<evidence type="ECO:0000313" key="2">
    <source>
        <dbReference type="Proteomes" id="UP000774699"/>
    </source>
</evidence>
<sequence length="128" mass="14336">MRVLVPILSPADANDVFVQHISENASVVYLLLVLDPKSASASFGFKTSEIMAGRETIDKMKLKIKENKRLCTDILEWGNTLEKIVQIAEMKQVEKILLHNGKSNAYFQHVVADIQKQTSIPVEAITKI</sequence>
<gene>
    <name evidence="1" type="ORF">FJY86_02175</name>
</gene>